<comment type="subcellular location">
    <subcellularLocation>
        <location evidence="2">Cytoplasm</location>
    </subcellularLocation>
    <subcellularLocation>
        <location evidence="1">Nucleus</location>
    </subcellularLocation>
</comment>
<dbReference type="InterPro" id="IPR039047">
    <property type="entry name" value="PHAX"/>
</dbReference>
<evidence type="ECO:0000256" key="7">
    <source>
        <dbReference type="ARBA" id="ARBA00022884"/>
    </source>
</evidence>
<dbReference type="PANTHER" id="PTHR13135">
    <property type="entry name" value="CYTOSOLIC RESINIFERATOXIN BINDING PROTEIN RBP-26"/>
    <property type="match status" value="1"/>
</dbReference>
<evidence type="ECO:0000313" key="13">
    <source>
        <dbReference type="EMBL" id="GBM50051.1"/>
    </source>
</evidence>
<feature type="domain" description="Phosphorylated adapter RNA export protein RNA-binding" evidence="12">
    <location>
        <begin position="163"/>
        <end position="243"/>
    </location>
</feature>
<dbReference type="FunFam" id="1.10.10.1440:FF:000001">
    <property type="entry name" value="phosphorylated adapter RNA export protein-like"/>
    <property type="match status" value="1"/>
</dbReference>
<evidence type="ECO:0000256" key="6">
    <source>
        <dbReference type="ARBA" id="ARBA00022490"/>
    </source>
</evidence>
<evidence type="ECO:0000256" key="3">
    <source>
        <dbReference type="ARBA" id="ARBA00006094"/>
    </source>
</evidence>
<dbReference type="GO" id="GO:0003723">
    <property type="term" value="F:RNA binding"/>
    <property type="evidence" value="ECO:0007669"/>
    <property type="project" value="UniProtKB-KW"/>
</dbReference>
<sequence>MAAAAFSYRSNKNSSDSESDDSDGGCTVWKRASRKTSDAEDLEKIPIEPPVENSAPVPMDNANNLKRKRNNIWCDVLQDQMMSETLNHCGIKNKPAGYGSRGEESYDYTLSHKYQKKDDDADLDDQMSADDVSETSSVHSNKSFKNRKNDNFVHLDSAELAAARKIIKVLCEPKRHLIYRVVKFIGVEKAMELMKMTEDIEENGGMMVNNNQRRRTPGGVYFQLLKADKHIEKSAVDKIFEGEMTSFDRKKFFDEKRKMRKKLKAEKKARLKKFTEDMELSQPTKTQEETQMEEESMPVEEPPVEKNTNGDGYVPHKEVTHTADLEDGEIEDD</sequence>
<evidence type="ECO:0000256" key="11">
    <source>
        <dbReference type="SAM" id="MobiDB-lite"/>
    </source>
</evidence>
<keyword evidence="14" id="KW-1185">Reference proteome</keyword>
<feature type="region of interest" description="Disordered" evidence="11">
    <location>
        <begin position="1"/>
        <end position="63"/>
    </location>
</feature>
<comment type="caution">
    <text evidence="13">The sequence shown here is derived from an EMBL/GenBank/DDBJ whole genome shotgun (WGS) entry which is preliminary data.</text>
</comment>
<comment type="similarity">
    <text evidence="3">Belongs to the PHAX family.</text>
</comment>
<feature type="region of interest" description="Disordered" evidence="11">
    <location>
        <begin position="118"/>
        <end position="145"/>
    </location>
</feature>
<dbReference type="Gene3D" id="1.10.10.1440">
    <property type="entry name" value="PHAX RNA-binding domain"/>
    <property type="match status" value="1"/>
</dbReference>
<proteinExistence type="inferred from homology"/>
<feature type="compositionally biased region" description="Acidic residues" evidence="11">
    <location>
        <begin position="120"/>
        <end position="133"/>
    </location>
</feature>
<name>A0A4Y2G9K7_ARAVE</name>
<dbReference type="GO" id="GO:0006408">
    <property type="term" value="P:snRNA export from nucleus"/>
    <property type="evidence" value="ECO:0007669"/>
    <property type="project" value="InterPro"/>
</dbReference>
<gene>
    <name evidence="13" type="ORF">AVEN_90787_1</name>
</gene>
<evidence type="ECO:0000256" key="4">
    <source>
        <dbReference type="ARBA" id="ARBA00016856"/>
    </source>
</evidence>
<accession>A0A4Y2G9K7</accession>
<evidence type="ECO:0000256" key="8">
    <source>
        <dbReference type="ARBA" id="ARBA00022927"/>
    </source>
</evidence>
<feature type="region of interest" description="Disordered" evidence="11">
    <location>
        <begin position="273"/>
        <end position="333"/>
    </location>
</feature>
<keyword evidence="6" id="KW-0963">Cytoplasm</keyword>
<dbReference type="Pfam" id="PF10258">
    <property type="entry name" value="PHAX_RNA-bd"/>
    <property type="match status" value="1"/>
</dbReference>
<dbReference type="AlphaFoldDB" id="A0A4Y2G9K7"/>
<evidence type="ECO:0000256" key="10">
    <source>
        <dbReference type="ARBA" id="ARBA00030834"/>
    </source>
</evidence>
<evidence type="ECO:0000259" key="12">
    <source>
        <dbReference type="Pfam" id="PF10258"/>
    </source>
</evidence>
<dbReference type="InterPro" id="IPR038092">
    <property type="entry name" value="PHAX_RNA-binding_sf"/>
</dbReference>
<protein>
    <recommendedName>
        <fullName evidence="4">Phosphorylated adapter RNA export protein</fullName>
    </recommendedName>
    <alternativeName>
        <fullName evidence="10">RNA U small nuclear RNA export adapter protein</fullName>
    </alternativeName>
</protein>
<feature type="compositionally biased region" description="Polar residues" evidence="11">
    <location>
        <begin position="134"/>
        <end position="143"/>
    </location>
</feature>
<dbReference type="GO" id="GO:0015031">
    <property type="term" value="P:protein transport"/>
    <property type="evidence" value="ECO:0007669"/>
    <property type="project" value="UniProtKB-KW"/>
</dbReference>
<evidence type="ECO:0000256" key="9">
    <source>
        <dbReference type="ARBA" id="ARBA00023242"/>
    </source>
</evidence>
<dbReference type="Proteomes" id="UP000499080">
    <property type="component" value="Unassembled WGS sequence"/>
</dbReference>
<feature type="compositionally biased region" description="Basic and acidic residues" evidence="11">
    <location>
        <begin position="314"/>
        <end position="324"/>
    </location>
</feature>
<keyword evidence="5" id="KW-0813">Transport</keyword>
<evidence type="ECO:0000256" key="1">
    <source>
        <dbReference type="ARBA" id="ARBA00004123"/>
    </source>
</evidence>
<keyword evidence="7" id="KW-0694">RNA-binding</keyword>
<organism evidence="13 14">
    <name type="scientific">Araneus ventricosus</name>
    <name type="common">Orbweaver spider</name>
    <name type="synonym">Epeira ventricosa</name>
    <dbReference type="NCBI Taxonomy" id="182803"/>
    <lineage>
        <taxon>Eukaryota</taxon>
        <taxon>Metazoa</taxon>
        <taxon>Ecdysozoa</taxon>
        <taxon>Arthropoda</taxon>
        <taxon>Chelicerata</taxon>
        <taxon>Arachnida</taxon>
        <taxon>Araneae</taxon>
        <taxon>Araneomorphae</taxon>
        <taxon>Entelegynae</taxon>
        <taxon>Araneoidea</taxon>
        <taxon>Araneidae</taxon>
        <taxon>Araneus</taxon>
    </lineage>
</organism>
<dbReference type="PANTHER" id="PTHR13135:SF0">
    <property type="entry name" value="PHOSPHORYLATED ADAPTER RNA EXPORT PROTEIN"/>
    <property type="match status" value="1"/>
</dbReference>
<keyword evidence="8" id="KW-0653">Protein transport</keyword>
<keyword evidence="9" id="KW-0539">Nucleus</keyword>
<evidence type="ECO:0000256" key="2">
    <source>
        <dbReference type="ARBA" id="ARBA00004496"/>
    </source>
</evidence>
<evidence type="ECO:0000256" key="5">
    <source>
        <dbReference type="ARBA" id="ARBA00022448"/>
    </source>
</evidence>
<evidence type="ECO:0000313" key="14">
    <source>
        <dbReference type="Proteomes" id="UP000499080"/>
    </source>
</evidence>
<feature type="compositionally biased region" description="Basic and acidic residues" evidence="11">
    <location>
        <begin position="35"/>
        <end position="46"/>
    </location>
</feature>
<dbReference type="InterPro" id="IPR019385">
    <property type="entry name" value="PHAX_RNA-binding_domain"/>
</dbReference>
<dbReference type="GO" id="GO:0005634">
    <property type="term" value="C:nucleus"/>
    <property type="evidence" value="ECO:0007669"/>
    <property type="project" value="UniProtKB-SubCell"/>
</dbReference>
<reference evidence="13 14" key="1">
    <citation type="journal article" date="2019" name="Sci. Rep.">
        <title>Orb-weaving spider Araneus ventricosus genome elucidates the spidroin gene catalogue.</title>
        <authorList>
            <person name="Kono N."/>
            <person name="Nakamura H."/>
            <person name="Ohtoshi R."/>
            <person name="Moran D.A.P."/>
            <person name="Shinohara A."/>
            <person name="Yoshida Y."/>
            <person name="Fujiwara M."/>
            <person name="Mori M."/>
            <person name="Tomita M."/>
            <person name="Arakawa K."/>
        </authorList>
    </citation>
    <scope>NUCLEOTIDE SEQUENCE [LARGE SCALE GENOMIC DNA]</scope>
</reference>
<dbReference type="OrthoDB" id="20573at2759"/>
<dbReference type="EMBL" id="BGPR01001283">
    <property type="protein sequence ID" value="GBM50051.1"/>
    <property type="molecule type" value="Genomic_DNA"/>
</dbReference>
<dbReference type="GO" id="GO:0005737">
    <property type="term" value="C:cytoplasm"/>
    <property type="evidence" value="ECO:0007669"/>
    <property type="project" value="UniProtKB-SubCell"/>
</dbReference>